<dbReference type="GO" id="GO:0016020">
    <property type="term" value="C:membrane"/>
    <property type="evidence" value="ECO:0007669"/>
    <property type="project" value="UniProtKB-SubCell"/>
</dbReference>
<dbReference type="InterPro" id="IPR050271">
    <property type="entry name" value="UDP-glycosyltransferase"/>
</dbReference>
<feature type="transmembrane region" description="Helical" evidence="5">
    <location>
        <begin position="487"/>
        <end position="508"/>
    </location>
</feature>
<dbReference type="EMBL" id="OU892281">
    <property type="protein sequence ID" value="CAG9768855.1"/>
    <property type="molecule type" value="Genomic_DNA"/>
</dbReference>
<protein>
    <recommendedName>
        <fullName evidence="5">UDP-glucuronosyltransferase</fullName>
        <ecNumber evidence="5">2.4.1.17</ecNumber>
    </recommendedName>
</protein>
<gene>
    <name evidence="6" type="ORF">CEUTPL_LOCUS9376</name>
</gene>
<comment type="similarity">
    <text evidence="1 4">Belongs to the UDP-glycosyltransferase family.</text>
</comment>
<keyword evidence="5" id="KW-0472">Membrane</keyword>
<evidence type="ECO:0000313" key="7">
    <source>
        <dbReference type="Proteomes" id="UP001152799"/>
    </source>
</evidence>
<sequence>MFYLKLVIIKIIFLCILIENVKTARILGVFPIAGKSLNILSSRLMKGLADAGHDVTAISAFDNKFKIANNGSYRNVVLTGFSEKYDALMDQSDFYSSVEKNSLWASYEIHEMLISFYNETFRHPNVQNFLKEDQTFDLVIIECLWSDSLLVFQEIYNCPLAIFVHTGGVNPWAYEMVGNPLPISYVPHYWLLTDGANALTFFERLHNLLFFLFDHVQNYFISWPDHNEILKSVLPNLKTDVAKLYYGTPSLILLGTHNSLRQPVPMAPNMIEIGGFHINPPKSLPNDLQEFLDNAKEGVIYFSMGSHLLSKSFSEEKKKLFLNAFRKLKVKVLWKFEDEVLPGKPDNVFIKKWVPQQDILAHPNVKLFITHGGYGSTLETVYHGVPTLVIPVFFDQFTNANRAVLKGYGLKLSFNDPNFTEEVFSAKIEELISNPKYMRQAKYVSQVFHDRPMKPLETLVYWVEYVIRHKGADHLKLGGAQLPWYKFYMVDVIVFLVLIILATPYLMIKTFKKIVCKSKARKQKKN</sequence>
<dbReference type="PANTHER" id="PTHR48043:SF159">
    <property type="entry name" value="EG:EG0003.4 PROTEIN-RELATED"/>
    <property type="match status" value="1"/>
</dbReference>
<dbReference type="PROSITE" id="PS00375">
    <property type="entry name" value="UDPGT"/>
    <property type="match status" value="1"/>
</dbReference>
<name>A0A9N9MRM4_9CUCU</name>
<dbReference type="InterPro" id="IPR035595">
    <property type="entry name" value="UDP_glycos_trans_CS"/>
</dbReference>
<dbReference type="AlphaFoldDB" id="A0A9N9MRM4"/>
<comment type="catalytic activity">
    <reaction evidence="5">
        <text>glucuronate acceptor + UDP-alpha-D-glucuronate = acceptor beta-D-glucuronoside + UDP + H(+)</text>
        <dbReference type="Rhea" id="RHEA:21032"/>
        <dbReference type="ChEBI" id="CHEBI:15378"/>
        <dbReference type="ChEBI" id="CHEBI:58052"/>
        <dbReference type="ChEBI" id="CHEBI:58223"/>
        <dbReference type="ChEBI" id="CHEBI:132367"/>
        <dbReference type="ChEBI" id="CHEBI:132368"/>
        <dbReference type="EC" id="2.4.1.17"/>
    </reaction>
</comment>
<dbReference type="SUPFAM" id="SSF53756">
    <property type="entry name" value="UDP-Glycosyltransferase/glycogen phosphorylase"/>
    <property type="match status" value="1"/>
</dbReference>
<evidence type="ECO:0000256" key="2">
    <source>
        <dbReference type="ARBA" id="ARBA00022676"/>
    </source>
</evidence>
<evidence type="ECO:0000313" key="6">
    <source>
        <dbReference type="EMBL" id="CAG9768855.1"/>
    </source>
</evidence>
<evidence type="ECO:0000256" key="5">
    <source>
        <dbReference type="RuleBase" id="RU362059"/>
    </source>
</evidence>
<dbReference type="FunFam" id="3.40.50.2000:FF:000050">
    <property type="entry name" value="UDP-glucuronosyltransferase"/>
    <property type="match status" value="1"/>
</dbReference>
<keyword evidence="3 4" id="KW-0808">Transferase</keyword>
<keyword evidence="7" id="KW-1185">Reference proteome</keyword>
<keyword evidence="5" id="KW-0812">Transmembrane</keyword>
<dbReference type="EC" id="2.4.1.17" evidence="5"/>
<evidence type="ECO:0000256" key="4">
    <source>
        <dbReference type="RuleBase" id="RU003718"/>
    </source>
</evidence>
<dbReference type="PANTHER" id="PTHR48043">
    <property type="entry name" value="EG:EG0003.4 PROTEIN-RELATED"/>
    <property type="match status" value="1"/>
</dbReference>
<evidence type="ECO:0000256" key="3">
    <source>
        <dbReference type="ARBA" id="ARBA00022679"/>
    </source>
</evidence>
<reference evidence="6" key="1">
    <citation type="submission" date="2022-01" db="EMBL/GenBank/DDBJ databases">
        <authorList>
            <person name="King R."/>
        </authorList>
    </citation>
    <scope>NUCLEOTIDE SEQUENCE</scope>
</reference>
<organism evidence="6 7">
    <name type="scientific">Ceutorhynchus assimilis</name>
    <name type="common">cabbage seed weevil</name>
    <dbReference type="NCBI Taxonomy" id="467358"/>
    <lineage>
        <taxon>Eukaryota</taxon>
        <taxon>Metazoa</taxon>
        <taxon>Ecdysozoa</taxon>
        <taxon>Arthropoda</taxon>
        <taxon>Hexapoda</taxon>
        <taxon>Insecta</taxon>
        <taxon>Pterygota</taxon>
        <taxon>Neoptera</taxon>
        <taxon>Endopterygota</taxon>
        <taxon>Coleoptera</taxon>
        <taxon>Polyphaga</taxon>
        <taxon>Cucujiformia</taxon>
        <taxon>Curculionidae</taxon>
        <taxon>Ceutorhynchinae</taxon>
        <taxon>Ceutorhynchus</taxon>
    </lineage>
</organism>
<keyword evidence="2 4" id="KW-0328">Glycosyltransferase</keyword>
<evidence type="ECO:0000256" key="1">
    <source>
        <dbReference type="ARBA" id="ARBA00009995"/>
    </source>
</evidence>
<dbReference type="Pfam" id="PF00201">
    <property type="entry name" value="UDPGT"/>
    <property type="match status" value="1"/>
</dbReference>
<dbReference type="InterPro" id="IPR002213">
    <property type="entry name" value="UDP_glucos_trans"/>
</dbReference>
<dbReference type="GO" id="GO:0015020">
    <property type="term" value="F:glucuronosyltransferase activity"/>
    <property type="evidence" value="ECO:0007669"/>
    <property type="project" value="UniProtKB-EC"/>
</dbReference>
<accession>A0A9N9MRM4</accession>
<keyword evidence="5" id="KW-1133">Transmembrane helix</keyword>
<dbReference type="CDD" id="cd03784">
    <property type="entry name" value="GT1_Gtf-like"/>
    <property type="match status" value="1"/>
</dbReference>
<dbReference type="Gene3D" id="3.40.50.2000">
    <property type="entry name" value="Glycogen Phosphorylase B"/>
    <property type="match status" value="1"/>
</dbReference>
<comment type="subcellular location">
    <subcellularLocation>
        <location evidence="5">Membrane</location>
        <topology evidence="5">Single-pass membrane protein</topology>
    </subcellularLocation>
</comment>
<dbReference type="Proteomes" id="UP001152799">
    <property type="component" value="Chromosome 5"/>
</dbReference>
<dbReference type="OrthoDB" id="5835829at2759"/>
<proteinExistence type="inferred from homology"/>